<feature type="transmembrane region" description="Helical" evidence="11">
    <location>
        <begin position="99"/>
        <end position="118"/>
    </location>
</feature>
<gene>
    <name evidence="14" type="primary">GAL</name>
</gene>
<dbReference type="PRINTS" id="PR00273">
    <property type="entry name" value="GALANIN"/>
</dbReference>
<evidence type="ECO:0000313" key="13">
    <source>
        <dbReference type="Proteomes" id="UP001652624"/>
    </source>
</evidence>
<dbReference type="PANTHER" id="PTHR16839:SF1">
    <property type="entry name" value="GALANIN PEPTIDES"/>
    <property type="match status" value="1"/>
</dbReference>
<dbReference type="SMART" id="SM00071">
    <property type="entry name" value="Galanin"/>
    <property type="match status" value="1"/>
</dbReference>
<dbReference type="InterPro" id="IPR013068">
    <property type="entry name" value="GMAP"/>
</dbReference>
<comment type="similarity">
    <text evidence="3">Belongs to the galanin family.</text>
</comment>
<keyword evidence="5" id="KW-0964">Secreted</keyword>
<dbReference type="GeneID" id="107522291"/>
<dbReference type="RefSeq" id="XP_060033343.1">
    <property type="nucleotide sequence ID" value="XM_060177360.1"/>
</dbReference>
<keyword evidence="11" id="KW-1133">Transmembrane helix</keyword>
<evidence type="ECO:0000256" key="5">
    <source>
        <dbReference type="ARBA" id="ARBA00022525"/>
    </source>
</evidence>
<name>A0ABM3W9T4_ERIEU</name>
<feature type="domain" description="Galanin" evidence="12">
    <location>
        <begin position="124"/>
        <end position="136"/>
    </location>
</feature>
<feature type="compositionally biased region" description="Acidic residues" evidence="10">
    <location>
        <begin position="159"/>
        <end position="169"/>
    </location>
</feature>
<comment type="subcellular location">
    <subcellularLocation>
        <location evidence="2">Secreted</location>
    </subcellularLocation>
</comment>
<protein>
    <recommendedName>
        <fullName evidence="4">Galanin peptides</fullName>
    </recommendedName>
</protein>
<dbReference type="InterPro" id="IPR008175">
    <property type="entry name" value="Galanin_pre"/>
</dbReference>
<proteinExistence type="inferred from homology"/>
<dbReference type="Proteomes" id="UP001652624">
    <property type="component" value="Chromosome 17"/>
</dbReference>
<keyword evidence="11" id="KW-0472">Membrane</keyword>
<dbReference type="InterPro" id="IPR008174">
    <property type="entry name" value="Galanin"/>
</dbReference>
<evidence type="ECO:0000256" key="2">
    <source>
        <dbReference type="ARBA" id="ARBA00004613"/>
    </source>
</evidence>
<evidence type="ECO:0000259" key="12">
    <source>
        <dbReference type="PROSITE" id="PS00861"/>
    </source>
</evidence>
<keyword evidence="13" id="KW-1185">Reference proteome</keyword>
<accession>A0ABM3W9T4</accession>
<evidence type="ECO:0000256" key="1">
    <source>
        <dbReference type="ARBA" id="ARBA00002897"/>
    </source>
</evidence>
<evidence type="ECO:0000256" key="6">
    <source>
        <dbReference type="ARBA" id="ARBA00022685"/>
    </source>
</evidence>
<evidence type="ECO:0000256" key="11">
    <source>
        <dbReference type="SAM" id="Phobius"/>
    </source>
</evidence>
<keyword evidence="9" id="KW-0527">Neuropeptide</keyword>
<evidence type="ECO:0000256" key="3">
    <source>
        <dbReference type="ARBA" id="ARBA00006871"/>
    </source>
</evidence>
<feature type="region of interest" description="Disordered" evidence="10">
    <location>
        <begin position="153"/>
        <end position="185"/>
    </location>
</feature>
<keyword evidence="7" id="KW-0372">Hormone</keyword>
<dbReference type="Pfam" id="PF01296">
    <property type="entry name" value="Galanin"/>
    <property type="match status" value="1"/>
</dbReference>
<reference evidence="14" key="1">
    <citation type="submission" date="2025-08" db="UniProtKB">
        <authorList>
            <consortium name="RefSeq"/>
        </authorList>
    </citation>
    <scope>IDENTIFICATION</scope>
</reference>
<keyword evidence="6" id="KW-0165">Cleavage on pair of basic residues</keyword>
<keyword evidence="11" id="KW-0812">Transmembrane</keyword>
<keyword evidence="8" id="KW-0732">Signal</keyword>
<dbReference type="PANTHER" id="PTHR16839">
    <property type="entry name" value="GALANIN"/>
    <property type="match status" value="1"/>
</dbReference>
<evidence type="ECO:0000256" key="9">
    <source>
        <dbReference type="ARBA" id="ARBA00023320"/>
    </source>
</evidence>
<feature type="region of interest" description="Disordered" evidence="10">
    <location>
        <begin position="44"/>
        <end position="91"/>
    </location>
</feature>
<dbReference type="PROSITE" id="PS00861">
    <property type="entry name" value="GALANIN"/>
    <property type="match status" value="1"/>
</dbReference>
<evidence type="ECO:0000256" key="8">
    <source>
        <dbReference type="ARBA" id="ARBA00022729"/>
    </source>
</evidence>
<comment type="function">
    <text evidence="1">Endocrine hormone of the central and peripheral nervous systems that binds and activates the G protein-coupled receptors GALR1, GALR2, and GALR3. This small neuropeptide may regulate diverse physiologic functions including contraction of smooth muscle of the gastrointestinal and genitourinary tract, growth hormone and insulin release and adrenal secretion.</text>
</comment>
<evidence type="ECO:0000256" key="10">
    <source>
        <dbReference type="SAM" id="MobiDB-lite"/>
    </source>
</evidence>
<evidence type="ECO:0000256" key="4">
    <source>
        <dbReference type="ARBA" id="ARBA00019079"/>
    </source>
</evidence>
<organism evidence="13 14">
    <name type="scientific">Erinaceus europaeus</name>
    <name type="common">Western European hedgehog</name>
    <dbReference type="NCBI Taxonomy" id="9365"/>
    <lineage>
        <taxon>Eukaryota</taxon>
        <taxon>Metazoa</taxon>
        <taxon>Chordata</taxon>
        <taxon>Craniata</taxon>
        <taxon>Vertebrata</taxon>
        <taxon>Euteleostomi</taxon>
        <taxon>Mammalia</taxon>
        <taxon>Eutheria</taxon>
        <taxon>Laurasiatheria</taxon>
        <taxon>Eulipotyphla</taxon>
        <taxon>Erinaceidae</taxon>
        <taxon>Erinaceinae</taxon>
        <taxon>Erinaceus</taxon>
    </lineage>
</organism>
<evidence type="ECO:0000313" key="14">
    <source>
        <dbReference type="RefSeq" id="XP_060033343.1"/>
    </source>
</evidence>
<dbReference type="Pfam" id="PF06540">
    <property type="entry name" value="GMAP"/>
    <property type="match status" value="1"/>
</dbReference>
<evidence type="ECO:0000256" key="7">
    <source>
        <dbReference type="ARBA" id="ARBA00022702"/>
    </source>
</evidence>
<sequence length="221" mass="23922">MPRYIAAFSDSSSSRLYRRAVLRREADPSPSHLEMLSSFSFLEKKRSKTVKQPRPSPSPDVVSARRPPSRHPDPADGPTRHPKAPTGTRPQIKMARAGALLLASLLLAAALADTWGTLAKEKRGWTLNSAGYLLGPHAMDTHRALRHRAGLPGRRELQPADDSDADSDADGPGGLARTPPEGPAVRTIGDFLSFLRLRETGVLEGTPEDTELSRGSSWAHG</sequence>